<reference evidence="4 5" key="1">
    <citation type="submission" date="2013-03" db="EMBL/GenBank/DDBJ databases">
        <title>Assembly of a new bacterial strain Brevibacillus borstelensis AK1.</title>
        <authorList>
            <person name="Rajan I."/>
            <person name="PoliReddy D."/>
            <person name="Sugumar T."/>
            <person name="Rathinam K."/>
            <person name="Alqarawi S."/>
            <person name="Khalil A.B."/>
            <person name="Sivakumar N."/>
        </authorList>
    </citation>
    <scope>NUCLEOTIDE SEQUENCE [LARGE SCALE GENOMIC DNA]</scope>
    <source>
        <strain evidence="4 5">AK1</strain>
    </source>
</reference>
<protein>
    <recommendedName>
        <fullName evidence="3">ATP-grasp domain-containing protein</fullName>
    </recommendedName>
</protein>
<dbReference type="GO" id="GO:0005524">
    <property type="term" value="F:ATP binding"/>
    <property type="evidence" value="ECO:0007669"/>
    <property type="project" value="UniProtKB-UniRule"/>
</dbReference>
<dbReference type="GO" id="GO:0005737">
    <property type="term" value="C:cytoplasm"/>
    <property type="evidence" value="ECO:0007669"/>
    <property type="project" value="TreeGrafter"/>
</dbReference>
<dbReference type="Proteomes" id="UP000012081">
    <property type="component" value="Unassembled WGS sequence"/>
</dbReference>
<organism evidence="4 5">
    <name type="scientific">Brevibacillus borstelensis AK1</name>
    <dbReference type="NCBI Taxonomy" id="1300222"/>
    <lineage>
        <taxon>Bacteria</taxon>
        <taxon>Bacillati</taxon>
        <taxon>Bacillota</taxon>
        <taxon>Bacilli</taxon>
        <taxon>Bacillales</taxon>
        <taxon>Paenibacillaceae</taxon>
        <taxon>Brevibacillus</taxon>
    </lineage>
</organism>
<feature type="domain" description="ATP-grasp" evidence="3">
    <location>
        <begin position="210"/>
        <end position="446"/>
    </location>
</feature>
<keyword evidence="1" id="KW-0067">ATP-binding</keyword>
<dbReference type="AlphaFoldDB" id="M8DA50"/>
<dbReference type="Pfam" id="PF14398">
    <property type="entry name" value="ATPgrasp_YheCD"/>
    <property type="match status" value="1"/>
</dbReference>
<dbReference type="GO" id="GO:0046872">
    <property type="term" value="F:metal ion binding"/>
    <property type="evidence" value="ECO:0007669"/>
    <property type="project" value="InterPro"/>
</dbReference>
<comment type="caution">
    <text evidence="4">The sequence shown here is derived from an EMBL/GenBank/DDBJ whole genome shotgun (WGS) entry which is preliminary data.</text>
</comment>
<name>M8DA50_9BACL</name>
<feature type="region of interest" description="Disordered" evidence="2">
    <location>
        <begin position="419"/>
        <end position="471"/>
    </location>
</feature>
<dbReference type="SUPFAM" id="SSF56059">
    <property type="entry name" value="Glutathione synthetase ATP-binding domain-like"/>
    <property type="match status" value="1"/>
</dbReference>
<dbReference type="RefSeq" id="WP_003388012.1">
    <property type="nucleotide sequence ID" value="NZ_APBN01000003.1"/>
</dbReference>
<accession>M8DA50</accession>
<dbReference type="PANTHER" id="PTHR21621">
    <property type="entry name" value="RIBOSOMAL PROTEIN S6 MODIFICATION PROTEIN"/>
    <property type="match status" value="1"/>
</dbReference>
<dbReference type="InterPro" id="IPR026838">
    <property type="entry name" value="YheC/D"/>
</dbReference>
<evidence type="ECO:0000256" key="2">
    <source>
        <dbReference type="SAM" id="MobiDB-lite"/>
    </source>
</evidence>
<dbReference type="EMBL" id="APBN01000003">
    <property type="protein sequence ID" value="EMT53129.1"/>
    <property type="molecule type" value="Genomic_DNA"/>
</dbReference>
<dbReference type="InterPro" id="IPR011761">
    <property type="entry name" value="ATP-grasp"/>
</dbReference>
<gene>
    <name evidence="4" type="ORF">I532_10137</name>
</gene>
<evidence type="ECO:0000259" key="3">
    <source>
        <dbReference type="PROSITE" id="PS50975"/>
    </source>
</evidence>
<evidence type="ECO:0000256" key="1">
    <source>
        <dbReference type="PROSITE-ProRule" id="PRU00409"/>
    </source>
</evidence>
<dbReference type="PROSITE" id="PS50975">
    <property type="entry name" value="ATP_GRASP"/>
    <property type="match status" value="1"/>
</dbReference>
<keyword evidence="1" id="KW-0547">Nucleotide-binding</keyword>
<keyword evidence="5" id="KW-1185">Reference proteome</keyword>
<sequence length="471" mass="52892">MSYVPVILQSYEPKTDTDLYLPQAHMRKWNLTPSSVTVQFGSKTARAKVSGLQQARNSLIRPSLAQMLHLPKGVPLLVRYQASQQRLVFGPYLGILVSAYNPQYSLSPFGGLTPFFNEVADSCRKRGGIVCIFRMQDVNWNTGIVKGMVRQNGQWRQVILPLPQCIYNRVVSRRRERSEAMSDWMQRCKEANIPFFNEQFLNKWHVHTALENEPGASEHLPRTILYQSKQDLESMLQSHKTVYAKPVNGSMGRGIVRIRRTGGGYQLSRSGGGSRQFGSISDLHRHLYQQTKGKKYLLQQGLSLIGIQQRPTDFRVLVQKDRQGAWGITSMVARLGQNRVVSNVSRGGSMAAPAYALRICGPWMTSARPTVQTLRSVALKLSQLLEQSLSGHYAELGIDLGVDVRGHVWLLEVNSKPSKTTNSLPMQGGEDGTSRRVRPSVLRMLDYSSYLSGFPRSGKSKSEARKKSRRG</sequence>
<dbReference type="GO" id="GO:0072590">
    <property type="term" value="F:N-acetyl-L-aspartate-L-glutamate ligase activity"/>
    <property type="evidence" value="ECO:0007669"/>
    <property type="project" value="TreeGrafter"/>
</dbReference>
<evidence type="ECO:0000313" key="4">
    <source>
        <dbReference type="EMBL" id="EMT53129.1"/>
    </source>
</evidence>
<dbReference type="PATRIC" id="fig|1300222.3.peg.2095"/>
<dbReference type="PANTHER" id="PTHR21621:SF0">
    <property type="entry name" value="BETA-CITRYLGLUTAMATE SYNTHASE B-RELATED"/>
    <property type="match status" value="1"/>
</dbReference>
<dbReference type="OrthoDB" id="7869153at2"/>
<proteinExistence type="predicted"/>
<dbReference type="Gene3D" id="3.30.470.20">
    <property type="entry name" value="ATP-grasp fold, B domain"/>
    <property type="match status" value="1"/>
</dbReference>
<dbReference type="STRING" id="1300222.I532_10137"/>
<evidence type="ECO:0000313" key="5">
    <source>
        <dbReference type="Proteomes" id="UP000012081"/>
    </source>
</evidence>